<dbReference type="EMBL" id="VLKN01000011">
    <property type="protein sequence ID" value="TWH99408.1"/>
    <property type="molecule type" value="Genomic_DNA"/>
</dbReference>
<evidence type="ECO:0000313" key="3">
    <source>
        <dbReference type="Proteomes" id="UP000315167"/>
    </source>
</evidence>
<evidence type="ECO:0000313" key="2">
    <source>
        <dbReference type="EMBL" id="TWH99408.1"/>
    </source>
</evidence>
<sequence length="166" mass="19119">MKRFPLQQLIQLREHRLEKARQLVLQRQRERQQCELACTRIEEEIAMLDAEKGEQRQRLLDPPPPGVDWSSVLAQREAHIELLGLQAVAARERLKQAQEKLREADNALREAREAFFRAKARQDALEKRKAVWRSEMLAQELRLEEAANADLLTVRPLTAGDNGGGP</sequence>
<name>A0A562KVF1_9GAMM</name>
<dbReference type="RefSeq" id="WP_144900626.1">
    <property type="nucleotide sequence ID" value="NZ_VLKN01000011.1"/>
</dbReference>
<dbReference type="Gene3D" id="1.10.287.1700">
    <property type="match status" value="1"/>
</dbReference>
<gene>
    <name evidence="2" type="ORF">IP90_03147</name>
</gene>
<protein>
    <submittedName>
        <fullName evidence="2">YscO-like protein</fullName>
    </submittedName>
</protein>
<accession>A0A562KVF1</accession>
<dbReference type="Proteomes" id="UP000315167">
    <property type="component" value="Unassembled WGS sequence"/>
</dbReference>
<dbReference type="Pfam" id="PF16789">
    <property type="entry name" value="YscO-like"/>
    <property type="match status" value="1"/>
</dbReference>
<comment type="caution">
    <text evidence="2">The sequence shown here is derived from an EMBL/GenBank/DDBJ whole genome shotgun (WGS) entry which is preliminary data.</text>
</comment>
<dbReference type="InterPro" id="IPR053716">
    <property type="entry name" value="Flag_assembly_chemotaxis_eff"/>
</dbReference>
<dbReference type="OrthoDB" id="6023337at2"/>
<dbReference type="AlphaFoldDB" id="A0A562KVF1"/>
<dbReference type="InterPro" id="IPR031869">
    <property type="entry name" value="YscO-like"/>
</dbReference>
<keyword evidence="1" id="KW-0175">Coiled coil</keyword>
<keyword evidence="3" id="KW-1185">Reference proteome</keyword>
<proteinExistence type="predicted"/>
<organism evidence="2 3">
    <name type="scientific">Luteimonas cucumeris</name>
    <dbReference type="NCBI Taxonomy" id="985012"/>
    <lineage>
        <taxon>Bacteria</taxon>
        <taxon>Pseudomonadati</taxon>
        <taxon>Pseudomonadota</taxon>
        <taxon>Gammaproteobacteria</taxon>
        <taxon>Lysobacterales</taxon>
        <taxon>Lysobacteraceae</taxon>
        <taxon>Luteimonas</taxon>
    </lineage>
</organism>
<reference evidence="2 3" key="1">
    <citation type="journal article" date="2015" name="Stand. Genomic Sci.">
        <title>Genomic Encyclopedia of Bacterial and Archaeal Type Strains, Phase III: the genomes of soil and plant-associated and newly described type strains.</title>
        <authorList>
            <person name="Whitman W.B."/>
            <person name="Woyke T."/>
            <person name="Klenk H.P."/>
            <person name="Zhou Y."/>
            <person name="Lilburn T.G."/>
            <person name="Beck B.J."/>
            <person name="De Vos P."/>
            <person name="Vandamme P."/>
            <person name="Eisen J.A."/>
            <person name="Garrity G."/>
            <person name="Hugenholtz P."/>
            <person name="Kyrpides N.C."/>
        </authorList>
    </citation>
    <scope>NUCLEOTIDE SEQUENCE [LARGE SCALE GENOMIC DNA]</scope>
    <source>
        <strain evidence="2 3">CGMCC 1.10821</strain>
    </source>
</reference>
<feature type="coiled-coil region" evidence="1">
    <location>
        <begin position="31"/>
        <end position="128"/>
    </location>
</feature>
<evidence type="ECO:0000256" key="1">
    <source>
        <dbReference type="SAM" id="Coils"/>
    </source>
</evidence>